<comment type="caution">
    <text evidence="1">The sequence shown here is derived from an EMBL/GenBank/DDBJ whole genome shotgun (WGS) entry which is preliminary data.</text>
</comment>
<proteinExistence type="predicted"/>
<sequence length="126" mass="13268">MFLLAGKLLGMSADTATVTADAPKEIVESVRKFVAAHGGSAEAVLQPVGRRGVRITLVGSDGVLGDRMVADTAVARAVVDAVDGLTAAEGWERELVSRTTPRTGHWAKMAGWVAGQVRFPKARNEK</sequence>
<dbReference type="Proteomes" id="UP000638263">
    <property type="component" value="Unassembled WGS sequence"/>
</dbReference>
<reference evidence="1" key="1">
    <citation type="journal article" date="2014" name="Int. J. Syst. Evol. Microbiol.">
        <title>Complete genome sequence of Corynebacterium casei LMG S-19264T (=DSM 44701T), isolated from a smear-ripened cheese.</title>
        <authorList>
            <consortium name="US DOE Joint Genome Institute (JGI-PGF)"/>
            <person name="Walter F."/>
            <person name="Albersmeier A."/>
            <person name="Kalinowski J."/>
            <person name="Ruckert C."/>
        </authorList>
    </citation>
    <scope>NUCLEOTIDE SEQUENCE</scope>
    <source>
        <strain evidence="1">CGMCC 4.3508</strain>
    </source>
</reference>
<dbReference type="EMBL" id="BMMH01000001">
    <property type="protein sequence ID" value="GGK93144.1"/>
    <property type="molecule type" value="Genomic_DNA"/>
</dbReference>
<keyword evidence="2" id="KW-1185">Reference proteome</keyword>
<gene>
    <name evidence="1" type="ORF">GCM10011588_04610</name>
</gene>
<evidence type="ECO:0000313" key="1">
    <source>
        <dbReference type="EMBL" id="GGK93144.1"/>
    </source>
</evidence>
<protein>
    <submittedName>
        <fullName evidence="1">Uncharacterized protein</fullName>
    </submittedName>
</protein>
<organism evidence="1 2">
    <name type="scientific">Nocardia jinanensis</name>
    <dbReference type="NCBI Taxonomy" id="382504"/>
    <lineage>
        <taxon>Bacteria</taxon>
        <taxon>Bacillati</taxon>
        <taxon>Actinomycetota</taxon>
        <taxon>Actinomycetes</taxon>
        <taxon>Mycobacteriales</taxon>
        <taxon>Nocardiaceae</taxon>
        <taxon>Nocardia</taxon>
    </lineage>
</organism>
<evidence type="ECO:0000313" key="2">
    <source>
        <dbReference type="Proteomes" id="UP000638263"/>
    </source>
</evidence>
<dbReference type="AlphaFoldDB" id="A0A917R708"/>
<accession>A0A917R708</accession>
<reference evidence="1" key="2">
    <citation type="submission" date="2020-09" db="EMBL/GenBank/DDBJ databases">
        <authorList>
            <person name="Sun Q."/>
            <person name="Zhou Y."/>
        </authorList>
    </citation>
    <scope>NUCLEOTIDE SEQUENCE</scope>
    <source>
        <strain evidence="1">CGMCC 4.3508</strain>
    </source>
</reference>
<name>A0A917R708_9NOCA</name>